<proteinExistence type="predicted"/>
<feature type="compositionally biased region" description="Basic residues" evidence="1">
    <location>
        <begin position="893"/>
        <end position="905"/>
    </location>
</feature>
<keyword evidence="4" id="KW-1185">Reference proteome</keyword>
<gene>
    <name evidence="3" type="primary">11436543</name>
    <name evidence="2" type="ordered locus">MTR_3g077450</name>
</gene>
<reference evidence="3" key="3">
    <citation type="submission" date="2015-04" db="UniProtKB">
        <authorList>
            <consortium name="EnsemblPlants"/>
        </authorList>
    </citation>
    <scope>IDENTIFICATION</scope>
    <source>
        <strain evidence="3">cv. Jemalong A17</strain>
    </source>
</reference>
<feature type="region of interest" description="Disordered" evidence="1">
    <location>
        <begin position="853"/>
        <end position="919"/>
    </location>
</feature>
<reference evidence="2 4" key="1">
    <citation type="journal article" date="2011" name="Nature">
        <title>The Medicago genome provides insight into the evolution of rhizobial symbioses.</title>
        <authorList>
            <person name="Young N.D."/>
            <person name="Debelle F."/>
            <person name="Oldroyd G.E."/>
            <person name="Geurts R."/>
            <person name="Cannon S.B."/>
            <person name="Udvardi M.K."/>
            <person name="Benedito V.A."/>
            <person name="Mayer K.F."/>
            <person name="Gouzy J."/>
            <person name="Schoof H."/>
            <person name="Van de Peer Y."/>
            <person name="Proost S."/>
            <person name="Cook D.R."/>
            <person name="Meyers B.C."/>
            <person name="Spannagl M."/>
            <person name="Cheung F."/>
            <person name="De Mita S."/>
            <person name="Krishnakumar V."/>
            <person name="Gundlach H."/>
            <person name="Zhou S."/>
            <person name="Mudge J."/>
            <person name="Bharti A.K."/>
            <person name="Murray J.D."/>
            <person name="Naoumkina M.A."/>
            <person name="Rosen B."/>
            <person name="Silverstein K.A."/>
            <person name="Tang H."/>
            <person name="Rombauts S."/>
            <person name="Zhao P.X."/>
            <person name="Zhou P."/>
            <person name="Barbe V."/>
            <person name="Bardou P."/>
            <person name="Bechner M."/>
            <person name="Bellec A."/>
            <person name="Berger A."/>
            <person name="Berges H."/>
            <person name="Bidwell S."/>
            <person name="Bisseling T."/>
            <person name="Choisne N."/>
            <person name="Couloux A."/>
            <person name="Denny R."/>
            <person name="Deshpande S."/>
            <person name="Dai X."/>
            <person name="Doyle J.J."/>
            <person name="Dudez A.M."/>
            <person name="Farmer A.D."/>
            <person name="Fouteau S."/>
            <person name="Franken C."/>
            <person name="Gibelin C."/>
            <person name="Gish J."/>
            <person name="Goldstein S."/>
            <person name="Gonzalez A.J."/>
            <person name="Green P.J."/>
            <person name="Hallab A."/>
            <person name="Hartog M."/>
            <person name="Hua A."/>
            <person name="Humphray S.J."/>
            <person name="Jeong D.H."/>
            <person name="Jing Y."/>
            <person name="Jocker A."/>
            <person name="Kenton S.M."/>
            <person name="Kim D.J."/>
            <person name="Klee K."/>
            <person name="Lai H."/>
            <person name="Lang C."/>
            <person name="Lin S."/>
            <person name="Macmil S.L."/>
            <person name="Magdelenat G."/>
            <person name="Matthews L."/>
            <person name="McCorrison J."/>
            <person name="Monaghan E.L."/>
            <person name="Mun J.H."/>
            <person name="Najar F.Z."/>
            <person name="Nicholson C."/>
            <person name="Noirot C."/>
            <person name="O'Bleness M."/>
            <person name="Paule C.R."/>
            <person name="Poulain J."/>
            <person name="Prion F."/>
            <person name="Qin B."/>
            <person name="Qu C."/>
            <person name="Retzel E.F."/>
            <person name="Riddle C."/>
            <person name="Sallet E."/>
            <person name="Samain S."/>
            <person name="Samson N."/>
            <person name="Sanders I."/>
            <person name="Saurat O."/>
            <person name="Scarpelli C."/>
            <person name="Schiex T."/>
            <person name="Segurens B."/>
            <person name="Severin A.J."/>
            <person name="Sherrier D.J."/>
            <person name="Shi R."/>
            <person name="Sims S."/>
            <person name="Singer S.R."/>
            <person name="Sinharoy S."/>
            <person name="Sterck L."/>
            <person name="Viollet A."/>
            <person name="Wang B.B."/>
            <person name="Wang K."/>
            <person name="Wang M."/>
            <person name="Wang X."/>
            <person name="Warfsmann J."/>
            <person name="Weissenbach J."/>
            <person name="White D.D."/>
            <person name="White J.D."/>
            <person name="Wiley G.B."/>
            <person name="Wincker P."/>
            <person name="Xing Y."/>
            <person name="Yang L."/>
            <person name="Yao Z."/>
            <person name="Ying F."/>
            <person name="Zhai J."/>
            <person name="Zhou L."/>
            <person name="Zuber A."/>
            <person name="Denarie J."/>
            <person name="Dixon R.A."/>
            <person name="May G.D."/>
            <person name="Schwartz D.C."/>
            <person name="Rogers J."/>
            <person name="Quetier F."/>
            <person name="Town C.D."/>
            <person name="Roe B.A."/>
        </authorList>
    </citation>
    <scope>NUCLEOTIDE SEQUENCE [LARGE SCALE GENOMIC DNA]</scope>
    <source>
        <strain evidence="2">A17</strain>
        <strain evidence="3 4">cv. Jemalong A17</strain>
    </source>
</reference>
<feature type="compositionally biased region" description="Low complexity" evidence="1">
    <location>
        <begin position="122"/>
        <end position="145"/>
    </location>
</feature>
<feature type="compositionally biased region" description="Basic and acidic residues" evidence="1">
    <location>
        <begin position="688"/>
        <end position="698"/>
    </location>
</feature>
<dbReference type="EMBL" id="CM001219">
    <property type="protein sequence ID" value="AES71482.2"/>
    <property type="molecule type" value="Genomic_DNA"/>
</dbReference>
<dbReference type="OrthoDB" id="1939715at2759"/>
<feature type="compositionally biased region" description="Polar residues" evidence="1">
    <location>
        <begin position="1369"/>
        <end position="1383"/>
    </location>
</feature>
<feature type="compositionally biased region" description="Basic and acidic residues" evidence="1">
    <location>
        <begin position="1482"/>
        <end position="1518"/>
    </location>
</feature>
<feature type="compositionally biased region" description="Basic and acidic residues" evidence="1">
    <location>
        <begin position="1265"/>
        <end position="1303"/>
    </location>
</feature>
<feature type="compositionally biased region" description="Low complexity" evidence="1">
    <location>
        <begin position="73"/>
        <end position="114"/>
    </location>
</feature>
<evidence type="ECO:0000313" key="2">
    <source>
        <dbReference type="EMBL" id="AES71482.2"/>
    </source>
</evidence>
<feature type="region of interest" description="Disordered" evidence="1">
    <location>
        <begin position="73"/>
        <end position="177"/>
    </location>
</feature>
<feature type="compositionally biased region" description="Basic and acidic residues" evidence="1">
    <location>
        <begin position="993"/>
        <end position="1002"/>
    </location>
</feature>
<dbReference type="STRING" id="3880.G7J4W4"/>
<feature type="compositionally biased region" description="Basic and acidic residues" evidence="1">
    <location>
        <begin position="602"/>
        <end position="615"/>
    </location>
</feature>
<feature type="region of interest" description="Disordered" evidence="1">
    <location>
        <begin position="1224"/>
        <end position="1316"/>
    </location>
</feature>
<feature type="compositionally biased region" description="Basic and acidic residues" evidence="1">
    <location>
        <begin position="824"/>
        <end position="835"/>
    </location>
</feature>
<feature type="compositionally biased region" description="Basic and acidic residues" evidence="1">
    <location>
        <begin position="1464"/>
        <end position="1474"/>
    </location>
</feature>
<protein>
    <submittedName>
        <fullName evidence="2">Modifier OF SNC1 1, putative</fullName>
    </submittedName>
</protein>
<evidence type="ECO:0000256" key="1">
    <source>
        <dbReference type="SAM" id="MobiDB-lite"/>
    </source>
</evidence>
<feature type="compositionally biased region" description="Basic residues" evidence="1">
    <location>
        <begin position="962"/>
        <end position="973"/>
    </location>
</feature>
<dbReference type="GO" id="GO:0040029">
    <property type="term" value="P:epigenetic regulation of gene expression"/>
    <property type="evidence" value="ECO:0000318"/>
    <property type="project" value="GO_Central"/>
</dbReference>
<feature type="region of interest" description="Disordered" evidence="1">
    <location>
        <begin position="817"/>
        <end position="836"/>
    </location>
</feature>
<dbReference type="PANTHER" id="PTHR34805:SF1">
    <property type="entry name" value="PROTEIN MODIFIER OF SNC1 1"/>
    <property type="match status" value="1"/>
</dbReference>
<feature type="compositionally biased region" description="Low complexity" evidence="1">
    <location>
        <begin position="1003"/>
        <end position="1019"/>
    </location>
</feature>
<feature type="compositionally biased region" description="Polar residues" evidence="1">
    <location>
        <begin position="906"/>
        <end position="917"/>
    </location>
</feature>
<reference evidence="2 4" key="2">
    <citation type="journal article" date="2014" name="BMC Genomics">
        <title>An improved genome release (version Mt4.0) for the model legume Medicago truncatula.</title>
        <authorList>
            <person name="Tang H."/>
            <person name="Krishnakumar V."/>
            <person name="Bidwell S."/>
            <person name="Rosen B."/>
            <person name="Chan A."/>
            <person name="Zhou S."/>
            <person name="Gentzbittel L."/>
            <person name="Childs K.L."/>
            <person name="Yandell M."/>
            <person name="Gundlach H."/>
            <person name="Mayer K.F."/>
            <person name="Schwartz D.C."/>
            <person name="Town C.D."/>
        </authorList>
    </citation>
    <scope>GENOME REANNOTATION</scope>
    <source>
        <strain evidence="3 4">cv. Jemalong A17</strain>
    </source>
</reference>
<feature type="region of interest" description="Disordered" evidence="1">
    <location>
        <begin position="418"/>
        <end position="514"/>
    </location>
</feature>
<feature type="compositionally biased region" description="Polar residues" evidence="1">
    <location>
        <begin position="1304"/>
        <end position="1315"/>
    </location>
</feature>
<dbReference type="InterPro" id="IPR038808">
    <property type="entry name" value="MOS1-like"/>
</dbReference>
<accession>G7J4W4</accession>
<dbReference type="EnsemblPlants" id="AES71482">
    <property type="protein sequence ID" value="AES71482"/>
    <property type="gene ID" value="MTR_3g077450"/>
</dbReference>
<accession>A0A0C3VJD5</accession>
<feature type="compositionally biased region" description="Basic and acidic residues" evidence="1">
    <location>
        <begin position="1022"/>
        <end position="1031"/>
    </location>
</feature>
<feature type="compositionally biased region" description="Basic and acidic residues" evidence="1">
    <location>
        <begin position="1425"/>
        <end position="1434"/>
    </location>
</feature>
<feature type="compositionally biased region" description="Polar residues" evidence="1">
    <location>
        <begin position="661"/>
        <end position="682"/>
    </location>
</feature>
<feature type="compositionally biased region" description="Polar residues" evidence="1">
    <location>
        <begin position="488"/>
        <end position="501"/>
    </location>
</feature>
<feature type="compositionally biased region" description="Basic residues" evidence="1">
    <location>
        <begin position="1519"/>
        <end position="1531"/>
    </location>
</feature>
<dbReference type="Proteomes" id="UP000002051">
    <property type="component" value="Chromosome 3"/>
</dbReference>
<name>G7J4W4_MEDTR</name>
<feature type="region of interest" description="Disordered" evidence="1">
    <location>
        <begin position="958"/>
        <end position="1031"/>
    </location>
</feature>
<feature type="region of interest" description="Disordered" evidence="1">
    <location>
        <begin position="1330"/>
        <end position="1531"/>
    </location>
</feature>
<dbReference type="ExpressionAtlas" id="G7J4W4">
    <property type="expression patterns" value="differential"/>
</dbReference>
<evidence type="ECO:0000313" key="4">
    <source>
        <dbReference type="Proteomes" id="UP000002051"/>
    </source>
</evidence>
<feature type="region of interest" description="Disordered" evidence="1">
    <location>
        <begin position="1171"/>
        <end position="1191"/>
    </location>
</feature>
<dbReference type="PaxDb" id="3880-AES71482"/>
<dbReference type="eggNOG" id="ENOG502QUIY">
    <property type="taxonomic scope" value="Eukaryota"/>
</dbReference>
<organism evidence="2 4">
    <name type="scientific">Medicago truncatula</name>
    <name type="common">Barrel medic</name>
    <name type="synonym">Medicago tribuloides</name>
    <dbReference type="NCBI Taxonomy" id="3880"/>
    <lineage>
        <taxon>Eukaryota</taxon>
        <taxon>Viridiplantae</taxon>
        <taxon>Streptophyta</taxon>
        <taxon>Embryophyta</taxon>
        <taxon>Tracheophyta</taxon>
        <taxon>Spermatophyta</taxon>
        <taxon>Magnoliopsida</taxon>
        <taxon>eudicotyledons</taxon>
        <taxon>Gunneridae</taxon>
        <taxon>Pentapetalae</taxon>
        <taxon>rosids</taxon>
        <taxon>fabids</taxon>
        <taxon>Fabales</taxon>
        <taxon>Fabaceae</taxon>
        <taxon>Papilionoideae</taxon>
        <taxon>50 kb inversion clade</taxon>
        <taxon>NPAAA clade</taxon>
        <taxon>Hologalegina</taxon>
        <taxon>IRL clade</taxon>
        <taxon>Trifolieae</taxon>
        <taxon>Medicago</taxon>
    </lineage>
</organism>
<feature type="compositionally biased region" description="Polar residues" evidence="1">
    <location>
        <begin position="982"/>
        <end position="992"/>
    </location>
</feature>
<feature type="region of interest" description="Disordered" evidence="1">
    <location>
        <begin position="602"/>
        <end position="709"/>
    </location>
</feature>
<evidence type="ECO:0000313" key="3">
    <source>
        <dbReference type="EnsemblPlants" id="AES71482"/>
    </source>
</evidence>
<dbReference type="PANTHER" id="PTHR34805">
    <property type="entry name" value="PROTEIN MODIFIER OF SNC1 1"/>
    <property type="match status" value="1"/>
</dbReference>
<sequence>MCYDSDANRLVPKLRRWASSTRRGGMTVLGKVAVPKPINLPSQRLENHGLDPNVEIVLKCKGSLSWGSKSPSSALNAWGSSVSPSASGGTSSPSQLSARPSSGGSGTRPSTSGSDRASELTSRAWGSNSRPSSSSGVPTSSQTSQAPLRPRSAETRPGSSELSRFAEHVTENSVAQNVARTTEKLGITQRKNDHFSLSSGDFPTLGSEKEESVHNFELQDHSSHMRPGSSAVLGNKKNETSIVDDVSIRANEKGETENSWRRDYQAFNEDGMRPGIEKWQGNLHHYPNAGILPQHFDVWRGAPVNSHQGDIWFRGPPNGSPFGVPVAPGGFPIEPFPFYRPHIPLTGLANPLQVPSPGSGPTGQHKNGEVYMPHMPDAYIPPGMPLRPGFYPGPMAYEGYYGPPMGYCTSNERGVPFMGMATGPSVQNRNPSHNPPEPGNSHGRSGGHGPAGKPLASEPVESSHTPDAARPYRVLLKKHNKLDEKNEPTNLEDSLTTNPSYANVRDQPIIPVPDNDCRRNMDMDLRMTSACGKESSSQTLGNQGSISVNNAKSLESIGNLNKFDNFSERKMDGVASNTLGIASRPSAHSILIQKIEALNAKARDNSSTKNKEERRNKFHTGGHAGNEARAGVASPETSLVTEVKNPTARGVGAFGGEKNFESSSLSRTATSRQISHGMQARSNHQKRRLDTQDADGGRKRSGVLDSSTLSGTQLETSNFLVGEHQISVDAYERSGYYSHMRREREARQTLSDSADSREQRVKTKVLSKQQSKQLQVDEEARTKNQIAKSLVRSEEGKMLFKQQTKQLQVDEEERIKKQKAKSLVRSEEGRSRAEAVEGSMQKVYAANSPLQNKQEEFQPSESAAALGKSGAANSSEMPDASDALQAQNNVVSKQRRSYKQKHNRSLSKTSNVSTTSAAPEAENDTMAYVNVSSSIVTNDVSSSFVPGLPLNLTSMVESSVNQKRKNNRNRKNKQKVEKISSLAASPTASSVENKPREDRELDQGSLQSSSLSKDSNQYSEQKYSENEEFYSRKNNLLKSQHSRRMPRNMQVNRRAEKFHGSGALVWAPVKPPNKIEILDESSEKSKIEAIVPTKSDQQVLNLKNKRAEMERYVPKPVAKEMAQQGSSQQMVSSKSQVPMDKCVERDDSGSQGPHITRHTILGVGMVGSVMESKNGDSRQSRAWKGKTHGSWWQRNSAESNDVHDMLDGADHGSNSCQNIKTPMEHQKVQISETRGQSKHANDASKLGGLNKPENHASAPVSVPIIKDHKATVRERRVPFSRQKGSEVNHVDQKKNATDTRKSETLTSSSVHNQPDINVVLKENRSIGEHLSSHRQPIFQASNNHRGNRSKKKEVTPHVSLSFPDDLDMESSSPVAQPLSQSVSEKSKGREAPNFGNPEALRESRNAPPKGHRHYPNQVAVGSSEHAPRSMDPRHQHYPSSGLRRNGSQSHFGKGRESQGNWKTRTQDDRYHNQERQGPPNFHYEHHSVWPHGDSKSDNSERPKDGNYHAGGRFRERGQTHSRRGGGNFSRH</sequence>